<dbReference type="CDD" id="cd00586">
    <property type="entry name" value="4HBT"/>
    <property type="match status" value="1"/>
</dbReference>
<evidence type="ECO:0000256" key="3">
    <source>
        <dbReference type="SAM" id="Phobius"/>
    </source>
</evidence>
<evidence type="ECO:0000256" key="1">
    <source>
        <dbReference type="ARBA" id="ARBA00038228"/>
    </source>
</evidence>
<dbReference type="HOGENOM" id="CLU_091107_0_0_1"/>
<dbReference type="KEGG" id="dvi:6634086"/>
<dbReference type="InterPro" id="IPR029069">
    <property type="entry name" value="HotDog_dom_sf"/>
</dbReference>
<reference evidence="4 5" key="1">
    <citation type="journal article" date="2007" name="Nature">
        <title>Evolution of genes and genomes on the Drosophila phylogeny.</title>
        <authorList>
            <consortium name="Drosophila 12 Genomes Consortium"/>
            <person name="Clark A.G."/>
            <person name="Eisen M.B."/>
            <person name="Smith D.R."/>
            <person name="Bergman C.M."/>
            <person name="Oliver B."/>
            <person name="Markow T.A."/>
            <person name="Kaufman T.C."/>
            <person name="Kellis M."/>
            <person name="Gelbart W."/>
            <person name="Iyer V.N."/>
            <person name="Pollard D.A."/>
            <person name="Sackton T.B."/>
            <person name="Larracuente A.M."/>
            <person name="Singh N.D."/>
            <person name="Abad J.P."/>
            <person name="Abt D.N."/>
            <person name="Adryan B."/>
            <person name="Aguade M."/>
            <person name="Akashi H."/>
            <person name="Anderson W.W."/>
            <person name="Aquadro C.F."/>
            <person name="Ardell D.H."/>
            <person name="Arguello R."/>
            <person name="Artieri C.G."/>
            <person name="Barbash D.A."/>
            <person name="Barker D."/>
            <person name="Barsanti P."/>
            <person name="Batterham P."/>
            <person name="Batzoglou S."/>
            <person name="Begun D."/>
            <person name="Bhutkar A."/>
            <person name="Blanco E."/>
            <person name="Bosak S.A."/>
            <person name="Bradley R.K."/>
            <person name="Brand A.D."/>
            <person name="Brent M.R."/>
            <person name="Brooks A.N."/>
            <person name="Brown R.H."/>
            <person name="Butlin R.K."/>
            <person name="Caggese C."/>
            <person name="Calvi B.R."/>
            <person name="Bernardo de Carvalho A."/>
            <person name="Caspi A."/>
            <person name="Castrezana S."/>
            <person name="Celniker S.E."/>
            <person name="Chang J.L."/>
            <person name="Chapple C."/>
            <person name="Chatterji S."/>
            <person name="Chinwalla A."/>
            <person name="Civetta A."/>
            <person name="Clifton S.W."/>
            <person name="Comeron J.M."/>
            <person name="Costello J.C."/>
            <person name="Coyne J.A."/>
            <person name="Daub J."/>
            <person name="David R.G."/>
            <person name="Delcher A.L."/>
            <person name="Delehaunty K."/>
            <person name="Do C.B."/>
            <person name="Ebling H."/>
            <person name="Edwards K."/>
            <person name="Eickbush T."/>
            <person name="Evans J.D."/>
            <person name="Filipski A."/>
            <person name="Findeiss S."/>
            <person name="Freyhult E."/>
            <person name="Fulton L."/>
            <person name="Fulton R."/>
            <person name="Garcia A.C."/>
            <person name="Gardiner A."/>
            <person name="Garfield D.A."/>
            <person name="Garvin B.E."/>
            <person name="Gibson G."/>
            <person name="Gilbert D."/>
            <person name="Gnerre S."/>
            <person name="Godfrey J."/>
            <person name="Good R."/>
            <person name="Gotea V."/>
            <person name="Gravely B."/>
            <person name="Greenberg A.J."/>
            <person name="Griffiths-Jones S."/>
            <person name="Gross S."/>
            <person name="Guigo R."/>
            <person name="Gustafson E.A."/>
            <person name="Haerty W."/>
            <person name="Hahn M.W."/>
            <person name="Halligan D.L."/>
            <person name="Halpern A.L."/>
            <person name="Halter G.M."/>
            <person name="Han M.V."/>
            <person name="Heger A."/>
            <person name="Hillier L."/>
            <person name="Hinrichs A.S."/>
            <person name="Holmes I."/>
            <person name="Hoskins R.A."/>
            <person name="Hubisz M.J."/>
            <person name="Hultmark D."/>
            <person name="Huntley M.A."/>
            <person name="Jaffe D.B."/>
            <person name="Jagadeeshan S."/>
            <person name="Jeck W.R."/>
            <person name="Johnson J."/>
            <person name="Jones C.D."/>
            <person name="Jordan W.C."/>
            <person name="Karpen G.H."/>
            <person name="Kataoka E."/>
            <person name="Keightley P.D."/>
            <person name="Kheradpour P."/>
            <person name="Kirkness E.F."/>
            <person name="Koerich L.B."/>
            <person name="Kristiansen K."/>
            <person name="Kudrna D."/>
            <person name="Kulathinal R.J."/>
            <person name="Kumar S."/>
            <person name="Kwok R."/>
            <person name="Lander E."/>
            <person name="Langley C.H."/>
            <person name="Lapoint R."/>
            <person name="Lazzaro B.P."/>
            <person name="Lee S.J."/>
            <person name="Levesque L."/>
            <person name="Li R."/>
            <person name="Lin C.F."/>
            <person name="Lin M.F."/>
            <person name="Lindblad-Toh K."/>
            <person name="Llopart A."/>
            <person name="Long M."/>
            <person name="Low L."/>
            <person name="Lozovsky E."/>
            <person name="Lu J."/>
            <person name="Luo M."/>
            <person name="Machado C.A."/>
            <person name="Makalowski W."/>
            <person name="Marzo M."/>
            <person name="Matsuda M."/>
            <person name="Matzkin L."/>
            <person name="McAllister B."/>
            <person name="McBride C.S."/>
            <person name="McKernan B."/>
            <person name="McKernan K."/>
            <person name="Mendez-Lago M."/>
            <person name="Minx P."/>
            <person name="Mollenhauer M.U."/>
            <person name="Montooth K."/>
            <person name="Mount S.M."/>
            <person name="Mu X."/>
            <person name="Myers E."/>
            <person name="Negre B."/>
            <person name="Newfeld S."/>
            <person name="Nielsen R."/>
            <person name="Noor M.A."/>
            <person name="O'Grady P."/>
            <person name="Pachter L."/>
            <person name="Papaceit M."/>
            <person name="Parisi M.J."/>
            <person name="Parisi M."/>
            <person name="Parts L."/>
            <person name="Pedersen J.S."/>
            <person name="Pesole G."/>
            <person name="Phillippy A.M."/>
            <person name="Ponting C.P."/>
            <person name="Pop M."/>
            <person name="Porcelli D."/>
            <person name="Powell J.R."/>
            <person name="Prohaska S."/>
            <person name="Pruitt K."/>
            <person name="Puig M."/>
            <person name="Quesneville H."/>
            <person name="Ram K.R."/>
            <person name="Rand D."/>
            <person name="Rasmussen M.D."/>
            <person name="Reed L.K."/>
            <person name="Reenan R."/>
            <person name="Reily A."/>
            <person name="Remington K.A."/>
            <person name="Rieger T.T."/>
            <person name="Ritchie M.G."/>
            <person name="Robin C."/>
            <person name="Rogers Y.H."/>
            <person name="Rohde C."/>
            <person name="Rozas J."/>
            <person name="Rubenfield M.J."/>
            <person name="Ruiz A."/>
            <person name="Russo S."/>
            <person name="Salzberg S.L."/>
            <person name="Sanchez-Gracia A."/>
            <person name="Saranga D.J."/>
            <person name="Sato H."/>
            <person name="Schaeffer S.W."/>
            <person name="Schatz M.C."/>
            <person name="Schlenke T."/>
            <person name="Schwartz R."/>
            <person name="Segarra C."/>
            <person name="Singh R.S."/>
            <person name="Sirot L."/>
            <person name="Sirota M."/>
            <person name="Sisneros N.B."/>
            <person name="Smith C.D."/>
            <person name="Smith T.F."/>
            <person name="Spieth J."/>
            <person name="Stage D.E."/>
            <person name="Stark A."/>
            <person name="Stephan W."/>
            <person name="Strausberg R.L."/>
            <person name="Strempel S."/>
            <person name="Sturgill D."/>
            <person name="Sutton G."/>
            <person name="Sutton G.G."/>
            <person name="Tao W."/>
            <person name="Teichmann S."/>
            <person name="Tobari Y.N."/>
            <person name="Tomimura Y."/>
            <person name="Tsolas J.M."/>
            <person name="Valente V.L."/>
            <person name="Venter E."/>
            <person name="Venter J.C."/>
            <person name="Vicario S."/>
            <person name="Vieira F.G."/>
            <person name="Vilella A.J."/>
            <person name="Villasante A."/>
            <person name="Walenz B."/>
            <person name="Wang J."/>
            <person name="Wasserman M."/>
            <person name="Watts T."/>
            <person name="Wilson D."/>
            <person name="Wilson R.K."/>
            <person name="Wing R.A."/>
            <person name="Wolfner M.F."/>
            <person name="Wong A."/>
            <person name="Wong G.K."/>
            <person name="Wu C.I."/>
            <person name="Wu G."/>
            <person name="Yamamoto D."/>
            <person name="Yang H.P."/>
            <person name="Yang S.P."/>
            <person name="Yorke J.A."/>
            <person name="Yoshida K."/>
            <person name="Zdobnov E."/>
            <person name="Zhang P."/>
            <person name="Zhang Y."/>
            <person name="Zimin A.V."/>
            <person name="Baldwin J."/>
            <person name="Abdouelleil A."/>
            <person name="Abdulkadir J."/>
            <person name="Abebe A."/>
            <person name="Abera B."/>
            <person name="Abreu J."/>
            <person name="Acer S.C."/>
            <person name="Aftuck L."/>
            <person name="Alexander A."/>
            <person name="An P."/>
            <person name="Anderson E."/>
            <person name="Anderson S."/>
            <person name="Arachi H."/>
            <person name="Azer M."/>
            <person name="Bachantsang P."/>
            <person name="Barry A."/>
            <person name="Bayul T."/>
            <person name="Berlin A."/>
            <person name="Bessette D."/>
            <person name="Bloom T."/>
            <person name="Blye J."/>
            <person name="Boguslavskiy L."/>
            <person name="Bonnet C."/>
            <person name="Boukhgalter B."/>
            <person name="Bourzgui I."/>
            <person name="Brown A."/>
            <person name="Cahill P."/>
            <person name="Channer S."/>
            <person name="Cheshatsang Y."/>
            <person name="Chuda L."/>
            <person name="Citroen M."/>
            <person name="Collymore A."/>
            <person name="Cooke P."/>
            <person name="Costello M."/>
            <person name="D'Aco K."/>
            <person name="Daza R."/>
            <person name="De Haan G."/>
            <person name="DeGray S."/>
            <person name="DeMaso C."/>
            <person name="Dhargay N."/>
            <person name="Dooley K."/>
            <person name="Dooley E."/>
            <person name="Doricent M."/>
            <person name="Dorje P."/>
            <person name="Dorjee K."/>
            <person name="Dupes A."/>
            <person name="Elong R."/>
            <person name="Falk J."/>
            <person name="Farina A."/>
            <person name="Faro S."/>
            <person name="Ferguson D."/>
            <person name="Fisher S."/>
            <person name="Foley C.D."/>
            <person name="Franke A."/>
            <person name="Friedrich D."/>
            <person name="Gadbois L."/>
            <person name="Gearin G."/>
            <person name="Gearin C.R."/>
            <person name="Giannoukos G."/>
            <person name="Goode T."/>
            <person name="Graham J."/>
            <person name="Grandbois E."/>
            <person name="Grewal S."/>
            <person name="Gyaltsen K."/>
            <person name="Hafez N."/>
            <person name="Hagos B."/>
            <person name="Hall J."/>
            <person name="Henson C."/>
            <person name="Hollinger A."/>
            <person name="Honan T."/>
            <person name="Huard M.D."/>
            <person name="Hughes L."/>
            <person name="Hurhula B."/>
            <person name="Husby M.E."/>
            <person name="Kamat A."/>
            <person name="Kanga B."/>
            <person name="Kashin S."/>
            <person name="Khazanovich D."/>
            <person name="Kisner P."/>
            <person name="Lance K."/>
            <person name="Lara M."/>
            <person name="Lee W."/>
            <person name="Lennon N."/>
            <person name="Letendre F."/>
            <person name="LeVine R."/>
            <person name="Lipovsky A."/>
            <person name="Liu X."/>
            <person name="Liu J."/>
            <person name="Liu S."/>
            <person name="Lokyitsang T."/>
            <person name="Lokyitsang Y."/>
            <person name="Lubonja R."/>
            <person name="Lui A."/>
            <person name="MacDonald P."/>
            <person name="Magnisalis V."/>
            <person name="Maru K."/>
            <person name="Matthews C."/>
            <person name="McCusker W."/>
            <person name="McDonough S."/>
            <person name="Mehta T."/>
            <person name="Meldrim J."/>
            <person name="Meneus L."/>
            <person name="Mihai O."/>
            <person name="Mihalev A."/>
            <person name="Mihova T."/>
            <person name="Mittelman R."/>
            <person name="Mlenga V."/>
            <person name="Montmayeur A."/>
            <person name="Mulrain L."/>
            <person name="Navidi A."/>
            <person name="Naylor J."/>
            <person name="Negash T."/>
            <person name="Nguyen T."/>
            <person name="Nguyen N."/>
            <person name="Nicol R."/>
            <person name="Norbu C."/>
            <person name="Norbu N."/>
            <person name="Novod N."/>
            <person name="O'Neill B."/>
            <person name="Osman S."/>
            <person name="Markiewicz E."/>
            <person name="Oyono O.L."/>
            <person name="Patti C."/>
            <person name="Phunkhang P."/>
            <person name="Pierre F."/>
            <person name="Priest M."/>
            <person name="Raghuraman S."/>
            <person name="Rege F."/>
            <person name="Reyes R."/>
            <person name="Rise C."/>
            <person name="Rogov P."/>
            <person name="Ross K."/>
            <person name="Ryan E."/>
            <person name="Settipalli S."/>
            <person name="Shea T."/>
            <person name="Sherpa N."/>
            <person name="Shi L."/>
            <person name="Shih D."/>
            <person name="Sparrow T."/>
            <person name="Spaulding J."/>
            <person name="Stalker J."/>
            <person name="Stange-Thomann N."/>
            <person name="Stavropoulos S."/>
            <person name="Stone C."/>
            <person name="Strader C."/>
            <person name="Tesfaye S."/>
            <person name="Thomson T."/>
            <person name="Thoulutsang Y."/>
            <person name="Thoulutsang D."/>
            <person name="Topham K."/>
            <person name="Topping I."/>
            <person name="Tsamla T."/>
            <person name="Vassiliev H."/>
            <person name="Vo A."/>
            <person name="Wangchuk T."/>
            <person name="Wangdi T."/>
            <person name="Weiand M."/>
            <person name="Wilkinson J."/>
            <person name="Wilson A."/>
            <person name="Yadav S."/>
            <person name="Young G."/>
            <person name="Yu Q."/>
            <person name="Zembek L."/>
            <person name="Zhong D."/>
            <person name="Zimmer A."/>
            <person name="Zwirko Z."/>
            <person name="Jaffe D.B."/>
            <person name="Alvarez P."/>
            <person name="Brockman W."/>
            <person name="Butler J."/>
            <person name="Chin C."/>
            <person name="Gnerre S."/>
            <person name="Grabherr M."/>
            <person name="Kleber M."/>
            <person name="Mauceli E."/>
            <person name="MacCallum I."/>
        </authorList>
    </citation>
    <scope>NUCLEOTIDE SEQUENCE [LARGE SCALE GENOMIC DNA]</scope>
    <source>
        <strain evidence="5">Tucson 15010-1051.87</strain>
    </source>
</reference>
<keyword evidence="3" id="KW-1133">Transmembrane helix</keyword>
<dbReference type="eggNOG" id="KOG4366">
    <property type="taxonomic scope" value="Eukaryota"/>
</dbReference>
<dbReference type="PANTHER" id="PTHR12475:SF4">
    <property type="entry name" value="PROTEIN THEM6"/>
    <property type="match status" value="1"/>
</dbReference>
<comment type="similarity">
    <text evidence="1">Belongs to the THEM6 family.</text>
</comment>
<sequence>MSETYGMPVSMLLLILYILLDVNYFIRCAFTVLTLRLFQSKHSVLDTTTIYGICTPQDVDIFLRHMNNARFLRELNFASVHYYMLTNLYDLVRERGGTIVQGATSLRYRRFISIFQPYKIQTKLIWWDERAIYLEQQFVTLTDGFVNAIALSKHRFTECNVFELLEAFPEVTFRPDLPKELMHWLESIEESSQKLNPDNFVYA</sequence>
<keyword evidence="3" id="KW-0812">Transmembrane</keyword>
<keyword evidence="5" id="KW-1185">Reference proteome</keyword>
<dbReference type="InParanoid" id="B4M8Q3"/>
<dbReference type="EMBL" id="CH940654">
    <property type="protein sequence ID" value="EDW57579.1"/>
    <property type="molecule type" value="Genomic_DNA"/>
</dbReference>
<dbReference type="Pfam" id="PF13279">
    <property type="entry name" value="4HBT_2"/>
    <property type="match status" value="1"/>
</dbReference>
<dbReference type="OMA" id="YFIRCAF"/>
<evidence type="ECO:0000313" key="4">
    <source>
        <dbReference type="EMBL" id="EDW57579.1"/>
    </source>
</evidence>
<feature type="transmembrane region" description="Helical" evidence="3">
    <location>
        <begin position="12"/>
        <end position="35"/>
    </location>
</feature>
<evidence type="ECO:0000313" key="5">
    <source>
        <dbReference type="Proteomes" id="UP000008792"/>
    </source>
</evidence>
<dbReference type="Proteomes" id="UP000008792">
    <property type="component" value="Unassembled WGS sequence"/>
</dbReference>
<dbReference type="AlphaFoldDB" id="B4M8Q3"/>
<proteinExistence type="inferred from homology"/>
<dbReference type="Gene3D" id="3.10.129.10">
    <property type="entry name" value="Hotdog Thioesterase"/>
    <property type="match status" value="1"/>
</dbReference>
<dbReference type="InterPro" id="IPR051490">
    <property type="entry name" value="THEM6_lcsJ_thioesterase"/>
</dbReference>
<dbReference type="PhylomeDB" id="B4M8Q3"/>
<dbReference type="SUPFAM" id="SSF54637">
    <property type="entry name" value="Thioesterase/thiol ester dehydrase-isomerase"/>
    <property type="match status" value="1"/>
</dbReference>
<gene>
    <name evidence="4" type="primary">Dvir\GJ18066</name>
    <name evidence="4" type="ORF">Dvir_GJ18066</name>
</gene>
<evidence type="ECO:0000256" key="2">
    <source>
        <dbReference type="ARBA" id="ARBA00041112"/>
    </source>
</evidence>
<keyword evidence="3" id="KW-0472">Membrane</keyword>
<organism evidence="4 5">
    <name type="scientific">Drosophila virilis</name>
    <name type="common">Fruit fly</name>
    <dbReference type="NCBI Taxonomy" id="7244"/>
    <lineage>
        <taxon>Eukaryota</taxon>
        <taxon>Metazoa</taxon>
        <taxon>Ecdysozoa</taxon>
        <taxon>Arthropoda</taxon>
        <taxon>Hexapoda</taxon>
        <taxon>Insecta</taxon>
        <taxon>Pterygota</taxon>
        <taxon>Neoptera</taxon>
        <taxon>Endopterygota</taxon>
        <taxon>Diptera</taxon>
        <taxon>Brachycera</taxon>
        <taxon>Muscomorpha</taxon>
        <taxon>Ephydroidea</taxon>
        <taxon>Drosophilidae</taxon>
        <taxon>Drosophila</taxon>
    </lineage>
</organism>
<name>B4M8Q3_DROVI</name>
<dbReference type="OrthoDB" id="265761at2759"/>
<accession>B4M8Q3</accession>
<protein>
    <recommendedName>
        <fullName evidence="2">Protein THEM6</fullName>
    </recommendedName>
</protein>
<dbReference type="PANTHER" id="PTHR12475">
    <property type="match status" value="1"/>
</dbReference>